<protein>
    <submittedName>
        <fullName evidence="1">Uncharacterized protein</fullName>
    </submittedName>
</protein>
<comment type="caution">
    <text evidence="1">The sequence shown here is derived from an EMBL/GenBank/DDBJ whole genome shotgun (WGS) entry which is preliminary data.</text>
</comment>
<reference evidence="1 2" key="1">
    <citation type="submission" date="2018-08" db="EMBL/GenBank/DDBJ databases">
        <title>A genome reference for cultivated species of the human gut microbiota.</title>
        <authorList>
            <person name="Zou Y."/>
            <person name="Xue W."/>
            <person name="Luo G."/>
        </authorList>
    </citation>
    <scope>NUCLEOTIDE SEQUENCE [LARGE SCALE GENOMIC DNA]</scope>
    <source>
        <strain evidence="1 2">TF05-11AC</strain>
    </source>
</reference>
<gene>
    <name evidence="1" type="ORF">DXC39_30110</name>
</gene>
<dbReference type="Proteomes" id="UP000261257">
    <property type="component" value="Unassembled WGS sequence"/>
</dbReference>
<dbReference type="AlphaFoldDB" id="A0A3E4TRZ8"/>
<organism evidence="1 2">
    <name type="scientific">Hungatella hathewayi</name>
    <dbReference type="NCBI Taxonomy" id="154046"/>
    <lineage>
        <taxon>Bacteria</taxon>
        <taxon>Bacillati</taxon>
        <taxon>Bacillota</taxon>
        <taxon>Clostridia</taxon>
        <taxon>Lachnospirales</taxon>
        <taxon>Lachnospiraceae</taxon>
        <taxon>Hungatella</taxon>
    </lineage>
</organism>
<proteinExistence type="predicted"/>
<sequence length="77" mass="8894">MQKYEDYFKKLQFRLIGADRNNGCYRFVVEPEGRLNAMTYDELKELCTYIQGICVDVSMVGHAAYTWSAFYTTVSGS</sequence>
<name>A0A3E4TRZ8_9FIRM</name>
<accession>A0A3E4TRZ8</accession>
<dbReference type="RefSeq" id="WP_007858328.1">
    <property type="nucleotide sequence ID" value="NZ_CAUFPL010000106.1"/>
</dbReference>
<evidence type="ECO:0000313" key="1">
    <source>
        <dbReference type="EMBL" id="RGL94122.1"/>
    </source>
</evidence>
<evidence type="ECO:0000313" key="2">
    <source>
        <dbReference type="Proteomes" id="UP000261257"/>
    </source>
</evidence>
<dbReference type="EMBL" id="QSSQ01000055">
    <property type="protein sequence ID" value="RGL94122.1"/>
    <property type="molecule type" value="Genomic_DNA"/>
</dbReference>